<evidence type="ECO:0000313" key="4">
    <source>
        <dbReference type="Proteomes" id="UP000256373"/>
    </source>
</evidence>
<dbReference type="Pfam" id="PF14399">
    <property type="entry name" value="BtrH_N"/>
    <property type="match status" value="1"/>
</dbReference>
<dbReference type="InterPro" id="IPR026935">
    <property type="entry name" value="BtrH_N"/>
</dbReference>
<dbReference type="OrthoDB" id="4075615at2"/>
<accession>A0A3D8Y8K4</accession>
<organism evidence="3 4">
    <name type="scientific">Dyadobacter luteus</name>
    <dbReference type="NCBI Taxonomy" id="2259619"/>
    <lineage>
        <taxon>Bacteria</taxon>
        <taxon>Pseudomonadati</taxon>
        <taxon>Bacteroidota</taxon>
        <taxon>Cytophagia</taxon>
        <taxon>Cytophagales</taxon>
        <taxon>Spirosomataceae</taxon>
        <taxon>Dyadobacter</taxon>
    </lineage>
</organism>
<dbReference type="Proteomes" id="UP000256373">
    <property type="component" value="Unassembled WGS sequence"/>
</dbReference>
<protein>
    <submittedName>
        <fullName evidence="3">Peptidase</fullName>
    </submittedName>
</protein>
<keyword evidence="4" id="KW-1185">Reference proteome</keyword>
<dbReference type="AlphaFoldDB" id="A0A3D8Y8K4"/>
<feature type="domain" description="DUF4872" evidence="2">
    <location>
        <begin position="161"/>
        <end position="336"/>
    </location>
</feature>
<evidence type="ECO:0000259" key="2">
    <source>
        <dbReference type="Pfam" id="PF16169"/>
    </source>
</evidence>
<sequence>MNTDIRTEEFHHVQAAHCENGVTTALLRHHGLDFMTEPLAFGMGSGLFYIQIPFLTINNGPAISFRTMPGAIFARTCKALGVEVSRKKFSSQEKAQLFLDKKISEGVPVGCQVGVFHLTYFPKEYRFHFNAHNLIVYGREGDQYNISDPIMEDVTHLSAQELNRVRFAQGPLAPKGHIYFPERIGAINDDLIRKGIVTGIKRNVRDMLRIPGNFAGVDGIRHTSNHIRKWRDKLGLKKASLYLGQIVRMQEEIGTGGGGFRFLYGAFLEESAAWLQDDRLANLSEDFTRAGDLWRGSAIKMAGVYKGRLTEQKDFEEIADMLVNIREVEKEAFQKLSKLNLGK</sequence>
<dbReference type="RefSeq" id="WP_115832254.1">
    <property type="nucleotide sequence ID" value="NZ_QNUL01000015.1"/>
</dbReference>
<gene>
    <name evidence="3" type="ORF">DSL64_17675</name>
</gene>
<dbReference type="Pfam" id="PF16169">
    <property type="entry name" value="DUF4872"/>
    <property type="match status" value="1"/>
</dbReference>
<dbReference type="EMBL" id="QNUL01000015">
    <property type="protein sequence ID" value="REA59481.1"/>
    <property type="molecule type" value="Genomic_DNA"/>
</dbReference>
<feature type="domain" description="Butirosin biosynthesis protein H N-terminal" evidence="1">
    <location>
        <begin position="17"/>
        <end position="149"/>
    </location>
</feature>
<proteinExistence type="predicted"/>
<reference evidence="3 4" key="1">
    <citation type="submission" date="2018-07" db="EMBL/GenBank/DDBJ databases">
        <title>Dyadobacter roseus sp. nov., isolated from rose rhizosphere soil.</title>
        <authorList>
            <person name="Chen L."/>
        </authorList>
    </citation>
    <scope>NUCLEOTIDE SEQUENCE [LARGE SCALE GENOMIC DNA]</scope>
    <source>
        <strain evidence="3 4">RS19</strain>
    </source>
</reference>
<evidence type="ECO:0000259" key="1">
    <source>
        <dbReference type="Pfam" id="PF14399"/>
    </source>
</evidence>
<comment type="caution">
    <text evidence="3">The sequence shown here is derived from an EMBL/GenBank/DDBJ whole genome shotgun (WGS) entry which is preliminary data.</text>
</comment>
<name>A0A3D8Y8K4_9BACT</name>
<evidence type="ECO:0000313" key="3">
    <source>
        <dbReference type="EMBL" id="REA59481.1"/>
    </source>
</evidence>
<dbReference type="InterPro" id="IPR032369">
    <property type="entry name" value="DUF4872"/>
</dbReference>